<keyword evidence="9" id="KW-1185">Reference proteome</keyword>
<comment type="similarity">
    <text evidence="6">Belongs to the TRAPP small subunits family. TRAPPC4 subfamily.</text>
</comment>
<dbReference type="EMBL" id="BTGB01000009">
    <property type="protein sequence ID" value="GMM48416.1"/>
    <property type="molecule type" value="Genomic_DNA"/>
</dbReference>
<gene>
    <name evidence="8" type="ORF">DAPK24_050140</name>
</gene>
<keyword evidence="2 7" id="KW-0813">Transport</keyword>
<dbReference type="SUPFAM" id="SSF64356">
    <property type="entry name" value="SNARE-like"/>
    <property type="match status" value="1"/>
</dbReference>
<dbReference type="GO" id="GO:0005783">
    <property type="term" value="C:endoplasmic reticulum"/>
    <property type="evidence" value="ECO:0007669"/>
    <property type="project" value="UniProtKB-SubCell"/>
</dbReference>
<keyword evidence="3 7" id="KW-0256">Endoplasmic reticulum</keyword>
<evidence type="ECO:0000256" key="4">
    <source>
        <dbReference type="ARBA" id="ARBA00022892"/>
    </source>
</evidence>
<comment type="subcellular location">
    <subcellularLocation>
        <location evidence="7">Endoplasmic reticulum</location>
    </subcellularLocation>
    <subcellularLocation>
        <location evidence="7">Golgi apparatus</location>
        <location evidence="7">cis-Golgi network</location>
    </subcellularLocation>
    <subcellularLocation>
        <location evidence="1">Golgi apparatus</location>
    </subcellularLocation>
</comment>
<organism evidence="8 9">
    <name type="scientific">Pichia kluyveri</name>
    <name type="common">Yeast</name>
    <dbReference type="NCBI Taxonomy" id="36015"/>
    <lineage>
        <taxon>Eukaryota</taxon>
        <taxon>Fungi</taxon>
        <taxon>Dikarya</taxon>
        <taxon>Ascomycota</taxon>
        <taxon>Saccharomycotina</taxon>
        <taxon>Pichiomycetes</taxon>
        <taxon>Pichiales</taxon>
        <taxon>Pichiaceae</taxon>
        <taxon>Pichia</taxon>
    </lineage>
</organism>
<comment type="caution">
    <text evidence="8">The sequence shown here is derived from an EMBL/GenBank/DDBJ whole genome shotgun (WGS) entry which is preliminary data.</text>
</comment>
<dbReference type="Proteomes" id="UP001378960">
    <property type="component" value="Unassembled WGS sequence"/>
</dbReference>
<evidence type="ECO:0000256" key="7">
    <source>
        <dbReference type="RuleBase" id="RU366065"/>
    </source>
</evidence>
<protein>
    <recommendedName>
        <fullName evidence="7">Trafficking protein particle complex subunit</fullName>
    </recommendedName>
</protein>
<evidence type="ECO:0000256" key="6">
    <source>
        <dbReference type="ARBA" id="ARBA00038179"/>
    </source>
</evidence>
<dbReference type="InterPro" id="IPR011012">
    <property type="entry name" value="Longin-like_dom_sf"/>
</dbReference>
<sequence>MQIYSLYLISRSGSLLYQRDIDSVGSPITEQNSNDYLVIASNLHGMHAIASKFKPNLSTKEENNFNKSGINMNSNKTGLRCIKTDTFNIFLHQTVTGLKIILITSSDTIESEISSLQNEIYRLYSDYVMKSPFYNLEMPIRIKWFDEVIINTTKKYNIRVNINTNNTNKISTSAK</sequence>
<comment type="subunit">
    <text evidence="7">Part of the multisubunit transport protein particle (TRAPP) complex.</text>
</comment>
<evidence type="ECO:0000313" key="9">
    <source>
        <dbReference type="Proteomes" id="UP001378960"/>
    </source>
</evidence>
<dbReference type="InterPro" id="IPR007233">
    <property type="entry name" value="TRAPPC"/>
</dbReference>
<dbReference type="PANTHER" id="PTHR23249:SF15">
    <property type="entry name" value="TRAFFICKING PROTEIN PARTICLE COMPLEX SUBUNIT 4"/>
    <property type="match status" value="1"/>
</dbReference>
<keyword evidence="4 7" id="KW-0931">ER-Golgi transport</keyword>
<evidence type="ECO:0000256" key="1">
    <source>
        <dbReference type="ARBA" id="ARBA00004555"/>
    </source>
</evidence>
<dbReference type="SMART" id="SM01399">
    <property type="entry name" value="Sybindin"/>
    <property type="match status" value="1"/>
</dbReference>
<dbReference type="Pfam" id="PF04099">
    <property type="entry name" value="Sybindin"/>
    <property type="match status" value="1"/>
</dbReference>
<dbReference type="GO" id="GO:0006888">
    <property type="term" value="P:endoplasmic reticulum to Golgi vesicle-mediated transport"/>
    <property type="evidence" value="ECO:0007669"/>
    <property type="project" value="UniProtKB-UniRule"/>
</dbReference>
<accession>A0AAV5RCS4</accession>
<dbReference type="Gene3D" id="3.30.450.70">
    <property type="match status" value="1"/>
</dbReference>
<dbReference type="GO" id="GO:0030008">
    <property type="term" value="C:TRAPP complex"/>
    <property type="evidence" value="ECO:0007669"/>
    <property type="project" value="UniProtKB-UniRule"/>
</dbReference>
<dbReference type="PANTHER" id="PTHR23249">
    <property type="entry name" value="TRAFFICKING PROTEIN PARTICLE COMPLEX SUBUNIT"/>
    <property type="match status" value="1"/>
</dbReference>
<proteinExistence type="inferred from homology"/>
<evidence type="ECO:0000256" key="3">
    <source>
        <dbReference type="ARBA" id="ARBA00022824"/>
    </source>
</evidence>
<evidence type="ECO:0000313" key="8">
    <source>
        <dbReference type="EMBL" id="GMM48416.1"/>
    </source>
</evidence>
<dbReference type="GO" id="GO:0005794">
    <property type="term" value="C:Golgi apparatus"/>
    <property type="evidence" value="ECO:0007669"/>
    <property type="project" value="UniProtKB-SubCell"/>
</dbReference>
<name>A0AAV5RCS4_PICKL</name>
<evidence type="ECO:0000256" key="2">
    <source>
        <dbReference type="ARBA" id="ARBA00022448"/>
    </source>
</evidence>
<keyword evidence="5 7" id="KW-0333">Golgi apparatus</keyword>
<dbReference type="AlphaFoldDB" id="A0AAV5RCS4"/>
<evidence type="ECO:0000256" key="5">
    <source>
        <dbReference type="ARBA" id="ARBA00023034"/>
    </source>
</evidence>
<reference evidence="8 9" key="1">
    <citation type="journal article" date="2023" name="Elife">
        <title>Identification of key yeast species and microbe-microbe interactions impacting larval growth of Drosophila in the wild.</title>
        <authorList>
            <person name="Mure A."/>
            <person name="Sugiura Y."/>
            <person name="Maeda R."/>
            <person name="Honda K."/>
            <person name="Sakurai N."/>
            <person name="Takahashi Y."/>
            <person name="Watada M."/>
            <person name="Katoh T."/>
            <person name="Gotoh A."/>
            <person name="Gotoh Y."/>
            <person name="Taniguchi I."/>
            <person name="Nakamura K."/>
            <person name="Hayashi T."/>
            <person name="Katayama T."/>
            <person name="Uemura T."/>
            <person name="Hattori Y."/>
        </authorList>
    </citation>
    <scope>NUCLEOTIDE SEQUENCE [LARGE SCALE GENOMIC DNA]</scope>
    <source>
        <strain evidence="8 9">PK-24</strain>
    </source>
</reference>